<keyword evidence="4" id="KW-0547">Nucleotide-binding</keyword>
<keyword evidence="12" id="KW-1185">Reference proteome</keyword>
<keyword evidence="2" id="KW-0728">SH3 domain</keyword>
<feature type="compositionally biased region" description="Basic residues" evidence="9">
    <location>
        <begin position="2119"/>
        <end position="2132"/>
    </location>
</feature>
<protein>
    <recommendedName>
        <fullName evidence="1">non-specific protein-tyrosine kinase</fullName>
        <ecNumber evidence="1">2.7.10.2</ecNumber>
    </recommendedName>
</protein>
<dbReference type="CDD" id="cd01650">
    <property type="entry name" value="RT_nLTR_like"/>
    <property type="match status" value="1"/>
</dbReference>
<dbReference type="Proteomes" id="UP000186817">
    <property type="component" value="Unassembled WGS sequence"/>
</dbReference>
<feature type="compositionally biased region" description="Basic residues" evidence="9">
    <location>
        <begin position="112"/>
        <end position="127"/>
    </location>
</feature>
<accession>A0A1Q9DNQ3</accession>
<feature type="compositionally biased region" description="Low complexity" evidence="9">
    <location>
        <begin position="128"/>
        <end position="137"/>
    </location>
</feature>
<name>A0A1Q9DNQ3_SYMMI</name>
<keyword evidence="6" id="KW-0067">ATP-binding</keyword>
<gene>
    <name evidence="11" type="primary">pol</name>
    <name evidence="11" type="ORF">AK812_SmicGene20938</name>
</gene>
<sequence>MAHPESKSDLAAALETLGLSHFLPKFQHPLGVRHLREVQELEIADLEEIGLSRLEVRRLRAAADQVGTSSSRPAPLEVPQSRPCPPAVAEVAKPAEPEPKPAPSSSRPGRGCLRRRSSSPSARRRSQSRVSFRSCSSAGDFGHNFEEACRRKIIEWLDGYAVEVAPKGVGIHHDCDLVMKLRHRVPSSRLLPDLFELFKRSERICHRDTLVFFEMKCRARRVDHAIEQLFKRKELLEAQRDAPSAHFVAVVALARSDRSAHEALAPPVPPLHLGLSPATPSRAGYTPGVMMNSGTRPKAAGPAGVPIRTGYDPDLDGPSNHESDHMALDHEGAGRFGAKRSTEREEPSPTRQRGEPKAATLDDIRTLLQSQTRSLTESHQQDLQDLKTATFKELGTLKKDMRKHGDFIEQLRDNQDKIEERLRSLADKAAGSTMAGSDPGRPNLMIFGGWPQDTKREVLLEELTQCLAQLGLQDTFEDYFCTGPRRGFAMALLSTTPHESGPELKKRMISVAQQVQKANLSTKSMEQGRCLRASLGKSKHERMISNHAGKTKRLILTAAPNAHSYLETEYAAGNVWLNGVLIASATRPTPTTNCSQGKLERSWINIQKISEQHDFDQPIRPGKTVLDFSGTGQAFLPTGDPKERVPLRHLAEAQTSQARSEYVMSELGGHGLQMLAPRVEQWNTPTSRPRRANARGHQIDGISYKHMRPAPLRIAVDSFKQIGGDHDRILSSFHIRDGEAPDPPRAHTRPRTVTRQLPSLSEVNQSVLQELAQGFTKPKPGGRYRDPPDVKDLYKTAKRTKRESDWKLAHKARRSAQEKWRTGQLEQAAAGQWQSFRNLNTAGGSEWAVHYIEMAEQEKQEPKKWTVEHFQKLFQNTVPRSPPRWNKPIDTGHHFSLEDLRAALHRGKLNKSVGEDLVSFEIIKSLCEDPTTEQSFLEWMERIRCGEEMPREWLRTVVTLLPKTDKPRGPKDLRPISVGAAAAKVFGMMLLMRTRSYIRPAGPWQCAHGGRQTADYLFAAIKSFSLETEWHLGLCWCKTKIDIQKAFDTLSRDRTLRLLRDQLPPEMFMEYRCWERLFYEGTAVLKTPWGDAEIPQGRGIRQGSVESPFLFSIAIEMAISQSIQREEWPKTIPSIPDLPLAELLYMDDTLLRGANREDLATKYRILKEELAGWGLAVNPEKTAFYQSPYSTSMGPIVLDGQKIESSQSLSVFGIPLAVPLKPTTLMDTAMAKASKKFYANKHVFMVDLRDGCAVGVREAYISPAYKMAWLFIGLMTILAGHEGPATIAGAEHYRDDRPSISQVGTHVMHHEHHDFTTADATGEFVVSSNMTPRTAAETEADNYDGIYKPRPDHRDIATEGQNYSKPVMRAQNRGHRQAPNVENGGEMAINSPGQEYTVDPVLNDATSLSQYSLAIGAKWSKALMITLPAMAFEEMMPGEEPPWYWNLIDQGQELVRQGANGYDLGWQIVHSLLNHNDQALLTDMDLHYNGILRALQQEQRRHHHQRGTLLCAEEAQQRYVNKVVSTVVCHWMQGDVYARTRKRCRSNSPPANSPGVPDEQESDIQDLMESSVNSKLVAGGHADNPVLPATLMDNIVETLVDRPPEEHQLLVEALQTFVGRVQLDLATTVERARKLRRTLQGSGSSTDKPTSSGPDQPRAAKDRATEEEEEEDTSIYMQTDIRAAISTASNEDVLLSKLHQSLHNMPPAVASSRALRLMSLLQDHDGYLAVDRACLEALLISTNQETPPLPEGEALILEHSWCGVWWSRLRGQPSQDMDEAEIEIGYMDELQARRERTQREAEEADQAAREAAYQRFIEDAAESHEEQKKANRAQQEEDEIMEAALGFSNSRPTKRLCVGICITDEVTTKAWDWQLRNGTNLQVHIKAEPKSYPGQWFKSGRPVPEHQVPSILTTNQTKQEPPQPECRKLPYMHYDLGKPATRELFERWRKGRISSQGVVQASSVDMLAFFEGVQSISNEELADLDRRDTLSLQVRPADPGQPSASTDVPRADAPAVNETIAADNPIVQIVSVDPELLRLTEETADQRAQSEGAAAKGEHVSRAAAWLDNQDQVQDHAPTAVPTDWTEWTSEPEPAAENHASDSWGDFLREPHPWTAKPAGHKGGKGRGKGKAHRDTPEVYYTRKLLSENRHEMDGYYRGVVQVYRKDDGFGYVRPEDASGL</sequence>
<reference evidence="11 12" key="1">
    <citation type="submission" date="2016-02" db="EMBL/GenBank/DDBJ databases">
        <title>Genome analysis of coral dinoflagellate symbionts highlights evolutionary adaptations to a symbiotic lifestyle.</title>
        <authorList>
            <person name="Aranda M."/>
            <person name="Li Y."/>
            <person name="Liew Y.J."/>
            <person name="Baumgarten S."/>
            <person name="Simakov O."/>
            <person name="Wilson M."/>
            <person name="Piel J."/>
            <person name="Ashoor H."/>
            <person name="Bougouffa S."/>
            <person name="Bajic V.B."/>
            <person name="Ryu T."/>
            <person name="Ravasi T."/>
            <person name="Bayer T."/>
            <person name="Micklem G."/>
            <person name="Kim H."/>
            <person name="Bhak J."/>
            <person name="Lajeunesse T.C."/>
            <person name="Voolstra C.R."/>
        </authorList>
    </citation>
    <scope>NUCLEOTIDE SEQUENCE [LARGE SCALE GENOMIC DNA]</scope>
    <source>
        <strain evidence="11 12">CCMP2467</strain>
    </source>
</reference>
<feature type="compositionally biased region" description="Basic and acidic residues" evidence="9">
    <location>
        <begin position="734"/>
        <end position="745"/>
    </location>
</feature>
<comment type="caution">
    <text evidence="11">The sequence shown here is derived from an EMBL/GenBank/DDBJ whole genome shotgun (WGS) entry which is preliminary data.</text>
</comment>
<dbReference type="PANTHER" id="PTHR47027">
    <property type="entry name" value="REVERSE TRANSCRIPTASE DOMAIN-CONTAINING PROTEIN"/>
    <property type="match status" value="1"/>
</dbReference>
<dbReference type="OrthoDB" id="410104at2759"/>
<dbReference type="PANTHER" id="PTHR47027:SF20">
    <property type="entry name" value="REVERSE TRANSCRIPTASE-LIKE PROTEIN WITH RNA-DIRECTED DNA POLYMERASE DOMAIN"/>
    <property type="match status" value="1"/>
</dbReference>
<evidence type="ECO:0000256" key="5">
    <source>
        <dbReference type="ARBA" id="ARBA00022777"/>
    </source>
</evidence>
<organism evidence="11 12">
    <name type="scientific">Symbiodinium microadriaticum</name>
    <name type="common">Dinoflagellate</name>
    <name type="synonym">Zooxanthella microadriatica</name>
    <dbReference type="NCBI Taxonomy" id="2951"/>
    <lineage>
        <taxon>Eukaryota</taxon>
        <taxon>Sar</taxon>
        <taxon>Alveolata</taxon>
        <taxon>Dinophyceae</taxon>
        <taxon>Suessiales</taxon>
        <taxon>Symbiodiniaceae</taxon>
        <taxon>Symbiodinium</taxon>
    </lineage>
</organism>
<keyword evidence="5" id="KW-0418">Kinase</keyword>
<evidence type="ECO:0000256" key="6">
    <source>
        <dbReference type="ARBA" id="ARBA00022840"/>
    </source>
</evidence>
<feature type="compositionally biased region" description="Basic and acidic residues" evidence="9">
    <location>
        <begin position="340"/>
        <end position="361"/>
    </location>
</feature>
<evidence type="ECO:0000256" key="7">
    <source>
        <dbReference type="ARBA" id="ARBA00023137"/>
    </source>
</evidence>
<feature type="compositionally biased region" description="Basic and acidic residues" evidence="9">
    <location>
        <begin position="319"/>
        <end position="333"/>
    </location>
</feature>
<feature type="domain" description="Reverse transcriptase" evidence="10">
    <location>
        <begin position="942"/>
        <end position="1197"/>
    </location>
</feature>
<dbReference type="EMBL" id="LSRX01000455">
    <property type="protein sequence ID" value="OLP96803.1"/>
    <property type="molecule type" value="Genomic_DNA"/>
</dbReference>
<dbReference type="GO" id="GO:0004715">
    <property type="term" value="F:non-membrane spanning protein tyrosine kinase activity"/>
    <property type="evidence" value="ECO:0007669"/>
    <property type="project" value="UniProtKB-EC"/>
</dbReference>
<dbReference type="GO" id="GO:0005524">
    <property type="term" value="F:ATP binding"/>
    <property type="evidence" value="ECO:0007669"/>
    <property type="project" value="UniProtKB-KW"/>
</dbReference>
<keyword evidence="8" id="KW-0175">Coiled coil</keyword>
<feature type="region of interest" description="Disordered" evidence="9">
    <location>
        <begin position="2084"/>
        <end position="2139"/>
    </location>
</feature>
<dbReference type="EC" id="2.7.10.2" evidence="1"/>
<feature type="region of interest" description="Disordered" evidence="9">
    <location>
        <begin position="1542"/>
        <end position="1563"/>
    </location>
</feature>
<evidence type="ECO:0000313" key="12">
    <source>
        <dbReference type="Proteomes" id="UP000186817"/>
    </source>
</evidence>
<evidence type="ECO:0000256" key="2">
    <source>
        <dbReference type="ARBA" id="ARBA00022443"/>
    </source>
</evidence>
<proteinExistence type="predicted"/>
<keyword evidence="3" id="KW-0808">Transferase</keyword>
<feature type="compositionally biased region" description="Polar residues" evidence="9">
    <location>
        <begin position="1639"/>
        <end position="1654"/>
    </location>
</feature>
<evidence type="ECO:0000256" key="9">
    <source>
        <dbReference type="SAM" id="MobiDB-lite"/>
    </source>
</evidence>
<evidence type="ECO:0000256" key="8">
    <source>
        <dbReference type="SAM" id="Coils"/>
    </source>
</evidence>
<feature type="region of interest" description="Disordered" evidence="9">
    <location>
        <begin position="64"/>
        <end position="137"/>
    </location>
</feature>
<evidence type="ECO:0000256" key="1">
    <source>
        <dbReference type="ARBA" id="ARBA00011903"/>
    </source>
</evidence>
<dbReference type="PROSITE" id="PS50878">
    <property type="entry name" value="RT_POL"/>
    <property type="match status" value="1"/>
</dbReference>
<feature type="region of interest" description="Disordered" evidence="9">
    <location>
        <begin position="1636"/>
        <end position="1675"/>
    </location>
</feature>
<feature type="region of interest" description="Disordered" evidence="9">
    <location>
        <begin position="292"/>
        <end position="361"/>
    </location>
</feature>
<feature type="coiled-coil region" evidence="8">
    <location>
        <begin position="1787"/>
        <end position="1837"/>
    </location>
</feature>
<evidence type="ECO:0000256" key="4">
    <source>
        <dbReference type="ARBA" id="ARBA00022741"/>
    </source>
</evidence>
<keyword evidence="7" id="KW-0829">Tyrosine-protein kinase</keyword>
<dbReference type="Pfam" id="PF00078">
    <property type="entry name" value="RVT_1"/>
    <property type="match status" value="1"/>
</dbReference>
<dbReference type="InterPro" id="IPR043502">
    <property type="entry name" value="DNA/RNA_pol_sf"/>
</dbReference>
<evidence type="ECO:0000313" key="11">
    <source>
        <dbReference type="EMBL" id="OLP96803.1"/>
    </source>
</evidence>
<dbReference type="InterPro" id="IPR055175">
    <property type="entry name" value="ACK/TNK-like_SAM"/>
</dbReference>
<dbReference type="SUPFAM" id="SSF56672">
    <property type="entry name" value="DNA/RNA polymerases"/>
    <property type="match status" value="1"/>
</dbReference>
<dbReference type="Pfam" id="PF22931">
    <property type="entry name" value="SAM_TNK"/>
    <property type="match status" value="1"/>
</dbReference>
<evidence type="ECO:0000256" key="3">
    <source>
        <dbReference type="ARBA" id="ARBA00022679"/>
    </source>
</evidence>
<evidence type="ECO:0000259" key="10">
    <source>
        <dbReference type="PROSITE" id="PS50878"/>
    </source>
</evidence>
<dbReference type="InterPro" id="IPR000477">
    <property type="entry name" value="RT_dom"/>
</dbReference>
<feature type="region of interest" description="Disordered" evidence="9">
    <location>
        <begin position="734"/>
        <end position="755"/>
    </location>
</feature>